<feature type="region of interest" description="Disordered" evidence="1">
    <location>
        <begin position="1"/>
        <end position="29"/>
    </location>
</feature>
<keyword evidence="3" id="KW-1185">Reference proteome</keyword>
<dbReference type="EMBL" id="CAMGYJ010000005">
    <property type="protein sequence ID" value="CAI0424035.1"/>
    <property type="molecule type" value="Genomic_DNA"/>
</dbReference>
<reference evidence="2" key="1">
    <citation type="submission" date="2022-08" db="EMBL/GenBank/DDBJ databases">
        <authorList>
            <person name="Gutierrez-Valencia J."/>
        </authorList>
    </citation>
    <scope>NUCLEOTIDE SEQUENCE</scope>
</reference>
<dbReference type="AlphaFoldDB" id="A0AAV0KRU4"/>
<protein>
    <submittedName>
        <fullName evidence="2">Uncharacterized protein</fullName>
    </submittedName>
</protein>
<evidence type="ECO:0000256" key="1">
    <source>
        <dbReference type="SAM" id="MobiDB-lite"/>
    </source>
</evidence>
<dbReference type="Proteomes" id="UP001154282">
    <property type="component" value="Unassembled WGS sequence"/>
</dbReference>
<comment type="caution">
    <text evidence="2">The sequence shown here is derived from an EMBL/GenBank/DDBJ whole genome shotgun (WGS) entry which is preliminary data.</text>
</comment>
<feature type="compositionally biased region" description="Low complexity" evidence="1">
    <location>
        <begin position="9"/>
        <end position="28"/>
    </location>
</feature>
<accession>A0AAV0KRU4</accession>
<evidence type="ECO:0000313" key="2">
    <source>
        <dbReference type="EMBL" id="CAI0424035.1"/>
    </source>
</evidence>
<sequence>MSSPPPPSSSSSFTNLLLTGNNNNSSNSRDMDTIGWGLYGTDHHLNNNRPATGAGGLEIPKFKSFPPPSLPLSPPPLSPSSYFAFPPGLTASDLLDSPVLFSSAANVSFLLPSSGFNKPTHTQCLNRLTEFWVLFVFVFSCCLCFFPKAASSISDHRSFRRPEYIQLEERLFRQREQSAAAAAEGERGNPFRFLLPAPNQAQFFLFIVIHLPVFLRSRLRGFNQEATTTTTTTGRLEL</sequence>
<gene>
    <name evidence="2" type="ORF">LITE_LOCUS19762</name>
</gene>
<organism evidence="2 3">
    <name type="scientific">Linum tenue</name>
    <dbReference type="NCBI Taxonomy" id="586396"/>
    <lineage>
        <taxon>Eukaryota</taxon>
        <taxon>Viridiplantae</taxon>
        <taxon>Streptophyta</taxon>
        <taxon>Embryophyta</taxon>
        <taxon>Tracheophyta</taxon>
        <taxon>Spermatophyta</taxon>
        <taxon>Magnoliopsida</taxon>
        <taxon>eudicotyledons</taxon>
        <taxon>Gunneridae</taxon>
        <taxon>Pentapetalae</taxon>
        <taxon>rosids</taxon>
        <taxon>fabids</taxon>
        <taxon>Malpighiales</taxon>
        <taxon>Linaceae</taxon>
        <taxon>Linum</taxon>
    </lineage>
</organism>
<evidence type="ECO:0000313" key="3">
    <source>
        <dbReference type="Proteomes" id="UP001154282"/>
    </source>
</evidence>
<proteinExistence type="predicted"/>
<name>A0AAV0KRU4_9ROSI</name>